<name>A0ACC1JXY7_9FUNG</name>
<proteinExistence type="predicted"/>
<evidence type="ECO:0000313" key="2">
    <source>
        <dbReference type="Proteomes" id="UP001140234"/>
    </source>
</evidence>
<dbReference type="EMBL" id="JANBUJ010000968">
    <property type="protein sequence ID" value="KAJ2769296.1"/>
    <property type="molecule type" value="Genomic_DNA"/>
</dbReference>
<sequence>MVNVAVNVLTVTVDPDIGALSIGGRCGQSDLTMVIEVIRAFPMVDARPTLPTSPHGDEVPGSRLIGELEFQGKWFEPQAFREVVIRAASRMDTSQPPTKMGALVSKQAVFVLFLTREEIMLSTPMEYTGLRPHPASALAHSFNVAVEDPRLENLSIFCGSVSLSRQ</sequence>
<gene>
    <name evidence="1" type="ORF">IWQ57_003164</name>
</gene>
<organism evidence="1 2">
    <name type="scientific">Coemansia nantahalensis</name>
    <dbReference type="NCBI Taxonomy" id="2789366"/>
    <lineage>
        <taxon>Eukaryota</taxon>
        <taxon>Fungi</taxon>
        <taxon>Fungi incertae sedis</taxon>
        <taxon>Zoopagomycota</taxon>
        <taxon>Kickxellomycotina</taxon>
        <taxon>Kickxellomycetes</taxon>
        <taxon>Kickxellales</taxon>
        <taxon>Kickxellaceae</taxon>
        <taxon>Coemansia</taxon>
    </lineage>
</organism>
<reference evidence="1" key="1">
    <citation type="submission" date="2022-07" db="EMBL/GenBank/DDBJ databases">
        <title>Phylogenomic reconstructions and comparative analyses of Kickxellomycotina fungi.</title>
        <authorList>
            <person name="Reynolds N.K."/>
            <person name="Stajich J.E."/>
            <person name="Barry K."/>
            <person name="Grigoriev I.V."/>
            <person name="Crous P."/>
            <person name="Smith M.E."/>
        </authorList>
    </citation>
    <scope>NUCLEOTIDE SEQUENCE</scope>
    <source>
        <strain evidence="1">CBS 109366</strain>
    </source>
</reference>
<protein>
    <submittedName>
        <fullName evidence="1">Uncharacterized protein</fullName>
    </submittedName>
</protein>
<evidence type="ECO:0000313" key="1">
    <source>
        <dbReference type="EMBL" id="KAJ2769296.1"/>
    </source>
</evidence>
<accession>A0ACC1JXY7</accession>
<dbReference type="Proteomes" id="UP001140234">
    <property type="component" value="Unassembled WGS sequence"/>
</dbReference>
<keyword evidence="2" id="KW-1185">Reference proteome</keyword>
<comment type="caution">
    <text evidence="1">The sequence shown here is derived from an EMBL/GenBank/DDBJ whole genome shotgun (WGS) entry which is preliminary data.</text>
</comment>